<dbReference type="PROSITE" id="PS51029">
    <property type="entry name" value="MADF"/>
    <property type="match status" value="1"/>
</dbReference>
<keyword evidence="1" id="KW-0539">Nucleus</keyword>
<dbReference type="PANTHER" id="PTHR12243:SF67">
    <property type="entry name" value="COREPRESSOR OF PANGOLIN, ISOFORM A-RELATED"/>
    <property type="match status" value="1"/>
</dbReference>
<dbReference type="InterPro" id="IPR006578">
    <property type="entry name" value="MADF-dom"/>
</dbReference>
<feature type="non-terminal residue" evidence="6">
    <location>
        <position position="1"/>
    </location>
</feature>
<dbReference type="GeneID" id="113500254"/>
<feature type="compositionally biased region" description="Low complexity" evidence="2">
    <location>
        <begin position="88"/>
        <end position="109"/>
    </location>
</feature>
<dbReference type="Proteomes" id="UP000322000">
    <property type="component" value="Chromosome 13"/>
</dbReference>
<dbReference type="RefSeq" id="XP_026736760.1">
    <property type="nucleotide sequence ID" value="XM_026880959.1"/>
</dbReference>
<evidence type="ECO:0000256" key="2">
    <source>
        <dbReference type="SAM" id="MobiDB-lite"/>
    </source>
</evidence>
<gene>
    <name evidence="6" type="primary">LOC113500254</name>
</gene>
<feature type="compositionally biased region" description="Polar residues" evidence="2">
    <location>
        <begin position="53"/>
        <end position="70"/>
    </location>
</feature>
<evidence type="ECO:0000256" key="1">
    <source>
        <dbReference type="PROSITE-ProRule" id="PRU00371"/>
    </source>
</evidence>
<dbReference type="Pfam" id="PF02944">
    <property type="entry name" value="BESS"/>
    <property type="match status" value="1"/>
</dbReference>
<organism evidence="5 6">
    <name type="scientific">Trichoplusia ni</name>
    <name type="common">Cabbage looper</name>
    <dbReference type="NCBI Taxonomy" id="7111"/>
    <lineage>
        <taxon>Eukaryota</taxon>
        <taxon>Metazoa</taxon>
        <taxon>Ecdysozoa</taxon>
        <taxon>Arthropoda</taxon>
        <taxon>Hexapoda</taxon>
        <taxon>Insecta</taxon>
        <taxon>Pterygota</taxon>
        <taxon>Neoptera</taxon>
        <taxon>Endopterygota</taxon>
        <taxon>Lepidoptera</taxon>
        <taxon>Glossata</taxon>
        <taxon>Ditrysia</taxon>
        <taxon>Noctuoidea</taxon>
        <taxon>Noctuidae</taxon>
        <taxon>Plusiinae</taxon>
        <taxon>Trichoplusia</taxon>
    </lineage>
</organism>
<proteinExistence type="predicted"/>
<feature type="region of interest" description="Disordered" evidence="2">
    <location>
        <begin position="50"/>
        <end position="117"/>
    </location>
</feature>
<keyword evidence="5" id="KW-1185">Reference proteome</keyword>
<dbReference type="PROSITE" id="PS51031">
    <property type="entry name" value="BESS"/>
    <property type="match status" value="1"/>
</dbReference>
<dbReference type="GO" id="GO:0005667">
    <property type="term" value="C:transcription regulator complex"/>
    <property type="evidence" value="ECO:0007669"/>
    <property type="project" value="TreeGrafter"/>
</dbReference>
<dbReference type="GO" id="GO:0003677">
    <property type="term" value="F:DNA binding"/>
    <property type="evidence" value="ECO:0007669"/>
    <property type="project" value="InterPro"/>
</dbReference>
<dbReference type="FunCoup" id="A0A7E5W801">
    <property type="interactions" value="28"/>
</dbReference>
<evidence type="ECO:0000313" key="6">
    <source>
        <dbReference type="RefSeq" id="XP_026736760.1"/>
    </source>
</evidence>
<dbReference type="OrthoDB" id="6487365at2759"/>
<comment type="subcellular location">
    <subcellularLocation>
        <location evidence="1">Nucleus</location>
    </subcellularLocation>
</comment>
<protein>
    <submittedName>
        <fullName evidence="6">Uncharacterized protein LOC113500254</fullName>
    </submittedName>
</protein>
<evidence type="ECO:0000259" key="4">
    <source>
        <dbReference type="PROSITE" id="PS51031"/>
    </source>
</evidence>
<dbReference type="KEGG" id="tnl:113500254"/>
<dbReference type="InterPro" id="IPR004210">
    <property type="entry name" value="BESS_motif"/>
</dbReference>
<dbReference type="InParanoid" id="A0A7E5W801"/>
<feature type="domain" description="MADF" evidence="3">
    <location>
        <begin position="1"/>
        <end position="54"/>
    </location>
</feature>
<dbReference type="Pfam" id="PF10545">
    <property type="entry name" value="MADF_DNA_bdg"/>
    <property type="match status" value="1"/>
</dbReference>
<evidence type="ECO:0000259" key="3">
    <source>
        <dbReference type="PROSITE" id="PS51029"/>
    </source>
</evidence>
<dbReference type="AlphaFoldDB" id="A0A7E5W801"/>
<reference evidence="6" key="1">
    <citation type="submission" date="2025-08" db="UniProtKB">
        <authorList>
            <consortium name="RefSeq"/>
        </authorList>
    </citation>
    <scope>IDENTIFICATION</scope>
</reference>
<dbReference type="GO" id="GO:0006357">
    <property type="term" value="P:regulation of transcription by RNA polymerase II"/>
    <property type="evidence" value="ECO:0007669"/>
    <property type="project" value="TreeGrafter"/>
</dbReference>
<dbReference type="GO" id="GO:0005634">
    <property type="term" value="C:nucleus"/>
    <property type="evidence" value="ECO:0007669"/>
    <property type="project" value="UniProtKB-SubCell"/>
</dbReference>
<accession>A0A7E5W801</accession>
<name>A0A7E5W801_TRINI</name>
<evidence type="ECO:0000313" key="5">
    <source>
        <dbReference type="Proteomes" id="UP000322000"/>
    </source>
</evidence>
<sequence length="213" mass="24381">FTVEILKRKWKNIKDHYRKELEKIPPTRSGDAANDFVSSWKHFRQMSFMRDQIQPSRSESNITTELTSDSDVNDDTQDSFRSVASPLSSIAVSSPAHSPAPPSVASTSSRGKRKKSANELRAEFLAIEKQRLLLLQNKESTPSITQEVPKSDDYHYLMSLLPQLEQFKGIQKLRGRNKINSIIMAELQQESLPDPYMTQYGYHSAPQDNLNYY</sequence>
<dbReference type="InterPro" id="IPR039353">
    <property type="entry name" value="TF_Adf1"/>
</dbReference>
<feature type="domain" description="BESS" evidence="4">
    <location>
        <begin position="150"/>
        <end position="189"/>
    </location>
</feature>
<dbReference type="PANTHER" id="PTHR12243">
    <property type="entry name" value="MADF DOMAIN TRANSCRIPTION FACTOR"/>
    <property type="match status" value="1"/>
</dbReference>